<dbReference type="GO" id="GO:0005829">
    <property type="term" value="C:cytosol"/>
    <property type="evidence" value="ECO:0007669"/>
    <property type="project" value="TreeGrafter"/>
</dbReference>
<dbReference type="PANTHER" id="PTHR43434">
    <property type="entry name" value="PHOSPHOGLYCOLATE PHOSPHATASE"/>
    <property type="match status" value="1"/>
</dbReference>
<accession>A0A412G0V2</accession>
<dbReference type="EMBL" id="QRUP01000010">
    <property type="protein sequence ID" value="RGR74043.1"/>
    <property type="molecule type" value="Genomic_DNA"/>
</dbReference>
<sequence length="224" mass="25453">MGLSHDEGKVKPMKTVVWDWNGTLLDDVEVCIETVNAMLRQRNLPALESVDQYQNVFTFPVIDYYRRVGFDLERESFEALSEEYMRGYHERAVRCGLFADAEPGIKQLREQGVPSLILSASRQDHLRMQTEQCGCTEWFSDLIGISDIYAKEKLSAAQAWLRKNPQPDREMIMIGDSLHDAEVAEALGWDCILIDRGHQSRRLLVTSGKPVVSNILEAIPLILG</sequence>
<name>A0A412G0V2_9FIRM</name>
<dbReference type="AlphaFoldDB" id="A0A412G0V2"/>
<dbReference type="PANTHER" id="PTHR43434:SF1">
    <property type="entry name" value="PHOSPHOGLYCOLATE PHOSPHATASE"/>
    <property type="match status" value="1"/>
</dbReference>
<evidence type="ECO:0000313" key="1">
    <source>
        <dbReference type="EMBL" id="RGR74043.1"/>
    </source>
</evidence>
<dbReference type="InterPro" id="IPR023214">
    <property type="entry name" value="HAD_sf"/>
</dbReference>
<organism evidence="1 2">
    <name type="scientific">Holdemania filiformis</name>
    <dbReference type="NCBI Taxonomy" id="61171"/>
    <lineage>
        <taxon>Bacteria</taxon>
        <taxon>Bacillati</taxon>
        <taxon>Bacillota</taxon>
        <taxon>Erysipelotrichia</taxon>
        <taxon>Erysipelotrichales</taxon>
        <taxon>Erysipelotrichaceae</taxon>
        <taxon>Holdemania</taxon>
    </lineage>
</organism>
<dbReference type="InterPro" id="IPR050155">
    <property type="entry name" value="HAD-like_hydrolase_sf"/>
</dbReference>
<dbReference type="Proteomes" id="UP000284178">
    <property type="component" value="Unassembled WGS sequence"/>
</dbReference>
<dbReference type="Gene3D" id="1.10.150.240">
    <property type="entry name" value="Putative phosphatase, domain 2"/>
    <property type="match status" value="1"/>
</dbReference>
<keyword evidence="2" id="KW-1185">Reference proteome</keyword>
<dbReference type="InterPro" id="IPR036412">
    <property type="entry name" value="HAD-like_sf"/>
</dbReference>
<dbReference type="SFLD" id="SFLDS00003">
    <property type="entry name" value="Haloacid_Dehalogenase"/>
    <property type="match status" value="1"/>
</dbReference>
<dbReference type="SFLD" id="SFLDG01129">
    <property type="entry name" value="C1.5:_HAD__Beta-PGM__Phosphata"/>
    <property type="match status" value="1"/>
</dbReference>
<evidence type="ECO:0000313" key="2">
    <source>
        <dbReference type="Proteomes" id="UP000284178"/>
    </source>
</evidence>
<reference evidence="1 2" key="1">
    <citation type="submission" date="2018-08" db="EMBL/GenBank/DDBJ databases">
        <title>A genome reference for cultivated species of the human gut microbiota.</title>
        <authorList>
            <person name="Zou Y."/>
            <person name="Xue W."/>
            <person name="Luo G."/>
        </authorList>
    </citation>
    <scope>NUCLEOTIDE SEQUENCE [LARGE SCALE GENOMIC DNA]</scope>
    <source>
        <strain evidence="1 2">AF24-29</strain>
    </source>
</reference>
<dbReference type="SUPFAM" id="SSF56784">
    <property type="entry name" value="HAD-like"/>
    <property type="match status" value="1"/>
</dbReference>
<dbReference type="Gene3D" id="3.40.50.1000">
    <property type="entry name" value="HAD superfamily/HAD-like"/>
    <property type="match status" value="1"/>
</dbReference>
<protein>
    <submittedName>
        <fullName evidence="1">HAD family hydrolase</fullName>
    </submittedName>
</protein>
<dbReference type="InterPro" id="IPR023198">
    <property type="entry name" value="PGP-like_dom2"/>
</dbReference>
<gene>
    <name evidence="1" type="ORF">DWY25_09525</name>
</gene>
<dbReference type="Pfam" id="PF13419">
    <property type="entry name" value="HAD_2"/>
    <property type="match status" value="1"/>
</dbReference>
<dbReference type="GO" id="GO:0006281">
    <property type="term" value="P:DNA repair"/>
    <property type="evidence" value="ECO:0007669"/>
    <property type="project" value="TreeGrafter"/>
</dbReference>
<keyword evidence="1" id="KW-0378">Hydrolase</keyword>
<dbReference type="GO" id="GO:0008967">
    <property type="term" value="F:phosphoglycolate phosphatase activity"/>
    <property type="evidence" value="ECO:0007669"/>
    <property type="project" value="TreeGrafter"/>
</dbReference>
<dbReference type="InterPro" id="IPR041492">
    <property type="entry name" value="HAD_2"/>
</dbReference>
<proteinExistence type="predicted"/>
<comment type="caution">
    <text evidence="1">The sequence shown here is derived from an EMBL/GenBank/DDBJ whole genome shotgun (WGS) entry which is preliminary data.</text>
</comment>